<comment type="pathway">
    <text evidence="3">Protein modification; protein ubiquitination.</text>
</comment>
<protein>
    <recommendedName>
        <fullName evidence="4">RING-type E3 ubiquitin transferase</fullName>
        <ecNumber evidence="4">2.3.2.27</ecNumber>
    </recommendedName>
</protein>
<feature type="compositionally biased region" description="Basic and acidic residues" evidence="13">
    <location>
        <begin position="178"/>
        <end position="187"/>
    </location>
</feature>
<keyword evidence="6" id="KW-0479">Metal-binding</keyword>
<proteinExistence type="inferred from homology"/>
<evidence type="ECO:0000256" key="14">
    <source>
        <dbReference type="SAM" id="SignalP"/>
    </source>
</evidence>
<evidence type="ECO:0000256" key="10">
    <source>
        <dbReference type="ARBA" id="ARBA00023242"/>
    </source>
</evidence>
<evidence type="ECO:0000256" key="4">
    <source>
        <dbReference type="ARBA" id="ARBA00012483"/>
    </source>
</evidence>
<dbReference type="GO" id="GO:0005634">
    <property type="term" value="C:nucleus"/>
    <property type="evidence" value="ECO:0007669"/>
    <property type="project" value="UniProtKB-SubCell"/>
</dbReference>
<dbReference type="SMART" id="SM00184">
    <property type="entry name" value="RING"/>
    <property type="match status" value="1"/>
</dbReference>
<dbReference type="GO" id="GO:0006511">
    <property type="term" value="P:ubiquitin-dependent protein catabolic process"/>
    <property type="evidence" value="ECO:0007669"/>
    <property type="project" value="TreeGrafter"/>
</dbReference>
<keyword evidence="14" id="KW-0732">Signal</keyword>
<name>G5C985_HETGA</name>
<feature type="chain" id="PRO_5003475340" description="RING-type E3 ubiquitin transferase" evidence="14">
    <location>
        <begin position="26"/>
        <end position="466"/>
    </location>
</feature>
<dbReference type="SUPFAM" id="SSF57850">
    <property type="entry name" value="RING/U-box"/>
    <property type="match status" value="1"/>
</dbReference>
<evidence type="ECO:0000256" key="7">
    <source>
        <dbReference type="ARBA" id="ARBA00022771"/>
    </source>
</evidence>
<dbReference type="InParanoid" id="G5C985"/>
<organism evidence="16 17">
    <name type="scientific">Heterocephalus glaber</name>
    <name type="common">Naked mole rat</name>
    <dbReference type="NCBI Taxonomy" id="10181"/>
    <lineage>
        <taxon>Eukaryota</taxon>
        <taxon>Metazoa</taxon>
        <taxon>Chordata</taxon>
        <taxon>Craniata</taxon>
        <taxon>Vertebrata</taxon>
        <taxon>Euteleostomi</taxon>
        <taxon>Mammalia</taxon>
        <taxon>Eutheria</taxon>
        <taxon>Euarchontoglires</taxon>
        <taxon>Glires</taxon>
        <taxon>Rodentia</taxon>
        <taxon>Hystricomorpha</taxon>
        <taxon>Bathyergidae</taxon>
        <taxon>Heterocephalus</taxon>
    </lineage>
</organism>
<dbReference type="InterPro" id="IPR051834">
    <property type="entry name" value="RING_finger_E3_ligase"/>
</dbReference>
<dbReference type="Proteomes" id="UP000006813">
    <property type="component" value="Unassembled WGS sequence"/>
</dbReference>
<sequence length="466" mass="50697">MSGVSRPLLWPTTCLATLCLQNVLSINHIITATSTGTANTTLVPTKIVSTTVKSAPLPTIPTSETCENHKSCFSFSNSSIANTTCYWIECKEASKSYCTDNLTSNFVHVNEIERHSRSWRHVIMRQQGTRPGLPSRGLFAASGSRHVSGGAGSSDIASSGESTESTQRPPTIVFGPQVRRDHAREYQQRNSIASRSRSMSQTPTNTVTYENEPFSHILSHSVRAGVRTYVSTMKISIRRILNTGLSENNMSVPSQTMLRQIMTSFGELSYVNYSDSHSEPGASISSGIMEMLESQNGRGRSGGGSSPGSSSSSILSFSLSSSPSSSSSGESSETSSELSEGSNEESSLLSARRGGGNRASGTFGESGTLPFFNLAQIFLLNDVDDEQPRGFTKEQIDNLTMRSFGENDALKTCSICIRDYTEDNKLRKLPCSHEYHPHCIDRWLSENSTCPICRRTVLTSGNRQNV</sequence>
<keyword evidence="8" id="KW-0833">Ubl conjugation pathway</keyword>
<evidence type="ECO:0000256" key="8">
    <source>
        <dbReference type="ARBA" id="ARBA00022786"/>
    </source>
</evidence>
<reference evidence="16 17" key="1">
    <citation type="journal article" date="2011" name="Nature">
        <title>Genome sequencing reveals insights into physiology and longevity of the naked mole rat.</title>
        <authorList>
            <person name="Kim E.B."/>
            <person name="Fang X."/>
            <person name="Fushan A.A."/>
            <person name="Huang Z."/>
            <person name="Lobanov A.V."/>
            <person name="Han L."/>
            <person name="Marino S.M."/>
            <person name="Sun X."/>
            <person name="Turanov A.A."/>
            <person name="Yang P."/>
            <person name="Yim S.H."/>
            <person name="Zhao X."/>
            <person name="Kasaikina M.V."/>
            <person name="Stoletzki N."/>
            <person name="Peng C."/>
            <person name="Polak P."/>
            <person name="Xiong Z."/>
            <person name="Kiezun A."/>
            <person name="Zhu Y."/>
            <person name="Chen Y."/>
            <person name="Kryukov G.V."/>
            <person name="Zhang Q."/>
            <person name="Peshkin L."/>
            <person name="Yang L."/>
            <person name="Bronson R.T."/>
            <person name="Buffenstein R."/>
            <person name="Wang B."/>
            <person name="Han C."/>
            <person name="Li Q."/>
            <person name="Chen L."/>
            <person name="Zhao W."/>
            <person name="Sunyaev S.R."/>
            <person name="Park T.J."/>
            <person name="Zhang G."/>
            <person name="Wang J."/>
            <person name="Gladyshev V.N."/>
        </authorList>
    </citation>
    <scope>NUCLEOTIDE SEQUENCE [LARGE SCALE GENOMIC DNA]</scope>
</reference>
<gene>
    <name evidence="16" type="ORF">GW7_13454</name>
</gene>
<evidence type="ECO:0000313" key="16">
    <source>
        <dbReference type="EMBL" id="EHB18096.1"/>
    </source>
</evidence>
<dbReference type="InterPro" id="IPR013083">
    <property type="entry name" value="Znf_RING/FYVE/PHD"/>
</dbReference>
<dbReference type="GO" id="GO:0060816">
    <property type="term" value="P:random inactivation of X chromosome"/>
    <property type="evidence" value="ECO:0007669"/>
    <property type="project" value="TreeGrafter"/>
</dbReference>
<dbReference type="EC" id="2.3.2.27" evidence="4"/>
<evidence type="ECO:0000256" key="2">
    <source>
        <dbReference type="ARBA" id="ARBA00004123"/>
    </source>
</evidence>
<evidence type="ECO:0000256" key="6">
    <source>
        <dbReference type="ARBA" id="ARBA00022723"/>
    </source>
</evidence>
<evidence type="ECO:0000256" key="12">
    <source>
        <dbReference type="PROSITE-ProRule" id="PRU00175"/>
    </source>
</evidence>
<evidence type="ECO:0000256" key="1">
    <source>
        <dbReference type="ARBA" id="ARBA00000900"/>
    </source>
</evidence>
<dbReference type="PANTHER" id="PTHR45931:SF4">
    <property type="entry name" value="E3 UBIQUITIN-PROTEIN LIGASE RLIM"/>
    <property type="match status" value="1"/>
</dbReference>
<dbReference type="PROSITE" id="PS50089">
    <property type="entry name" value="ZF_RING_2"/>
    <property type="match status" value="1"/>
</dbReference>
<feature type="region of interest" description="Disordered" evidence="13">
    <location>
        <begin position="128"/>
        <end position="204"/>
    </location>
</feature>
<dbReference type="GO" id="GO:0016567">
    <property type="term" value="P:protein ubiquitination"/>
    <property type="evidence" value="ECO:0007669"/>
    <property type="project" value="TreeGrafter"/>
</dbReference>
<evidence type="ECO:0000256" key="5">
    <source>
        <dbReference type="ARBA" id="ARBA00022679"/>
    </source>
</evidence>
<evidence type="ECO:0000256" key="11">
    <source>
        <dbReference type="ARBA" id="ARBA00038418"/>
    </source>
</evidence>
<dbReference type="InterPro" id="IPR001841">
    <property type="entry name" value="Znf_RING"/>
</dbReference>
<accession>G5C985</accession>
<dbReference type="GO" id="GO:0008270">
    <property type="term" value="F:zinc ion binding"/>
    <property type="evidence" value="ECO:0007669"/>
    <property type="project" value="UniProtKB-KW"/>
</dbReference>
<feature type="compositionally biased region" description="Polar residues" evidence="13">
    <location>
        <begin position="188"/>
        <end position="204"/>
    </location>
</feature>
<dbReference type="GO" id="GO:0061630">
    <property type="term" value="F:ubiquitin protein ligase activity"/>
    <property type="evidence" value="ECO:0007669"/>
    <property type="project" value="UniProtKB-EC"/>
</dbReference>
<comment type="subcellular location">
    <subcellularLocation>
        <location evidence="2">Nucleus</location>
    </subcellularLocation>
</comment>
<dbReference type="Pfam" id="PF13639">
    <property type="entry name" value="zf-RING_2"/>
    <property type="match status" value="1"/>
</dbReference>
<evidence type="ECO:0000256" key="3">
    <source>
        <dbReference type="ARBA" id="ARBA00004906"/>
    </source>
</evidence>
<keyword evidence="7 12" id="KW-0863">Zinc-finger</keyword>
<evidence type="ECO:0000313" key="17">
    <source>
        <dbReference type="Proteomes" id="UP000006813"/>
    </source>
</evidence>
<dbReference type="STRING" id="10181.G5C985"/>
<dbReference type="PANTHER" id="PTHR45931">
    <property type="entry name" value="SI:CH211-59O9.10"/>
    <property type="match status" value="1"/>
</dbReference>
<evidence type="ECO:0000256" key="9">
    <source>
        <dbReference type="ARBA" id="ARBA00022833"/>
    </source>
</evidence>
<comment type="similarity">
    <text evidence="11">Belongs to the RNF12 family.</text>
</comment>
<keyword evidence="5" id="KW-0808">Transferase</keyword>
<keyword evidence="9" id="KW-0862">Zinc</keyword>
<feature type="domain" description="RING-type" evidence="15">
    <location>
        <begin position="413"/>
        <end position="454"/>
    </location>
</feature>
<dbReference type="EMBL" id="JH174046">
    <property type="protein sequence ID" value="EHB18096.1"/>
    <property type="molecule type" value="Genomic_DNA"/>
</dbReference>
<feature type="compositionally biased region" description="Low complexity" evidence="13">
    <location>
        <begin position="307"/>
        <end position="352"/>
    </location>
</feature>
<evidence type="ECO:0000256" key="13">
    <source>
        <dbReference type="SAM" id="MobiDB-lite"/>
    </source>
</evidence>
<feature type="region of interest" description="Disordered" evidence="13">
    <location>
        <begin position="294"/>
        <end position="362"/>
    </location>
</feature>
<evidence type="ECO:0000259" key="15">
    <source>
        <dbReference type="PROSITE" id="PS50089"/>
    </source>
</evidence>
<feature type="signal peptide" evidence="14">
    <location>
        <begin position="1"/>
        <end position="25"/>
    </location>
</feature>
<dbReference type="FunFam" id="3.30.40.10:FF:000054">
    <property type="entry name" value="E3 ubiquitin-protein ligase RLIM isoform X1"/>
    <property type="match status" value="1"/>
</dbReference>
<comment type="catalytic activity">
    <reaction evidence="1">
        <text>S-ubiquitinyl-[E2 ubiquitin-conjugating enzyme]-L-cysteine + [acceptor protein]-L-lysine = [E2 ubiquitin-conjugating enzyme]-L-cysteine + N(6)-ubiquitinyl-[acceptor protein]-L-lysine.</text>
        <dbReference type="EC" id="2.3.2.27"/>
    </reaction>
</comment>
<keyword evidence="10" id="KW-0539">Nucleus</keyword>
<dbReference type="Gene3D" id="3.30.40.10">
    <property type="entry name" value="Zinc/RING finger domain, C3HC4 (zinc finger)"/>
    <property type="match status" value="1"/>
</dbReference>
<dbReference type="FunCoup" id="G5C985">
    <property type="interactions" value="3713"/>
</dbReference>
<dbReference type="AlphaFoldDB" id="G5C985"/>
<feature type="compositionally biased region" description="Low complexity" evidence="13">
    <location>
        <begin position="153"/>
        <end position="165"/>
    </location>
</feature>